<evidence type="ECO:0000313" key="3">
    <source>
        <dbReference type="Proteomes" id="UP001059041"/>
    </source>
</evidence>
<evidence type="ECO:0000256" key="1">
    <source>
        <dbReference type="SAM" id="MobiDB-lite"/>
    </source>
</evidence>
<evidence type="ECO:0000313" key="2">
    <source>
        <dbReference type="EMBL" id="KAI7797793.1"/>
    </source>
</evidence>
<reference evidence="2" key="1">
    <citation type="submission" date="2021-02" db="EMBL/GenBank/DDBJ databases">
        <title>Comparative genomics reveals that relaxation of natural selection precedes convergent phenotypic evolution of cavefish.</title>
        <authorList>
            <person name="Peng Z."/>
        </authorList>
    </citation>
    <scope>NUCLEOTIDE SEQUENCE</scope>
    <source>
        <tissue evidence="2">Muscle</tissue>
    </source>
</reference>
<feature type="compositionally biased region" description="Basic and acidic residues" evidence="1">
    <location>
        <begin position="9"/>
        <end position="23"/>
    </location>
</feature>
<comment type="caution">
    <text evidence="2">The sequence shown here is derived from an EMBL/GenBank/DDBJ whole genome shotgun (WGS) entry which is preliminary data.</text>
</comment>
<protein>
    <submittedName>
        <fullName evidence="2">Uncharacterized protein</fullName>
    </submittedName>
</protein>
<organism evidence="2 3">
    <name type="scientific">Triplophysa rosa</name>
    <name type="common">Cave loach</name>
    <dbReference type="NCBI Taxonomy" id="992332"/>
    <lineage>
        <taxon>Eukaryota</taxon>
        <taxon>Metazoa</taxon>
        <taxon>Chordata</taxon>
        <taxon>Craniata</taxon>
        <taxon>Vertebrata</taxon>
        <taxon>Euteleostomi</taxon>
        <taxon>Actinopterygii</taxon>
        <taxon>Neopterygii</taxon>
        <taxon>Teleostei</taxon>
        <taxon>Ostariophysi</taxon>
        <taxon>Cypriniformes</taxon>
        <taxon>Nemacheilidae</taxon>
        <taxon>Triplophysa</taxon>
    </lineage>
</organism>
<proteinExistence type="predicted"/>
<dbReference type="EMBL" id="JAFHDT010000017">
    <property type="protein sequence ID" value="KAI7797793.1"/>
    <property type="molecule type" value="Genomic_DNA"/>
</dbReference>
<gene>
    <name evidence="2" type="ORF">IRJ41_019677</name>
</gene>
<dbReference type="Proteomes" id="UP001059041">
    <property type="component" value="Linkage Group LG17"/>
</dbReference>
<keyword evidence="3" id="KW-1185">Reference proteome</keyword>
<name>A0A9W7WHJ9_TRIRA</name>
<sequence length="88" mass="10371">MAVSGDSTHSTEERKNKPEDTDEIMHVAPVLYFHMSRPWTFNMCTAKTQKKHQSWRPRGPVSKQHFHVSFSTNKKKDVEEKKLWGAEW</sequence>
<dbReference type="AlphaFoldDB" id="A0A9W7WHJ9"/>
<feature type="region of interest" description="Disordered" evidence="1">
    <location>
        <begin position="1"/>
        <end position="23"/>
    </location>
</feature>
<accession>A0A9W7WHJ9</accession>